<feature type="compositionally biased region" description="Low complexity" evidence="1">
    <location>
        <begin position="304"/>
        <end position="314"/>
    </location>
</feature>
<sequence>MASFSTALAAVLISGALPGTAAAQEGAFQQHCVVADSRLAELSGLASDGETWYAVGDGGSALRVVELDPADCSVRDVRSADVDPYDVEDLALAADGSLWLADTGDNKLRRENVALHVLRPSGEVELFRLEYPDGPHDAEALLLDAAGTPFIVTKEYFGAAGVYRPTEALDENRAVPLQRVASLDLPVTNTPGGPIKAGLGTKTVTGGSVSEDGTLIAIRTYTEVYLYHAPDKDVLAALQRRPARIALPGELQGEAIAWQPDGSLLSASEGNQPVRIIPAAADIGRKAAEQQGVPDRQPVQQEKPAAGAPDSSAGSSALPLVVAGAVAALLLVLRRRFRGGNS</sequence>
<comment type="caution">
    <text evidence="4">The sequence shown here is derived from an EMBL/GenBank/DDBJ whole genome shotgun (WGS) entry which is preliminary data.</text>
</comment>
<feature type="region of interest" description="Disordered" evidence="1">
    <location>
        <begin position="286"/>
        <end position="314"/>
    </location>
</feature>
<evidence type="ECO:0000313" key="4">
    <source>
        <dbReference type="EMBL" id="KEI44289.1"/>
    </source>
</evidence>
<dbReference type="InterPro" id="IPR011041">
    <property type="entry name" value="Quinoprot_gluc/sorb_DH_b-prop"/>
</dbReference>
<dbReference type="eggNOG" id="COG3386">
    <property type="taxonomic scope" value="Bacteria"/>
</dbReference>
<evidence type="ECO:0008006" key="6">
    <source>
        <dbReference type="Google" id="ProtNLM"/>
    </source>
</evidence>
<keyword evidence="5" id="KW-1185">Reference proteome</keyword>
<proteinExistence type="predicted"/>
<dbReference type="STRING" id="28042.GU90_11190"/>
<feature type="signal peptide" evidence="3">
    <location>
        <begin position="1"/>
        <end position="23"/>
    </location>
</feature>
<gene>
    <name evidence="4" type="ORF">GU90_11190</name>
</gene>
<dbReference type="Proteomes" id="UP000031419">
    <property type="component" value="Unassembled WGS sequence"/>
</dbReference>
<evidence type="ECO:0000256" key="1">
    <source>
        <dbReference type="SAM" id="MobiDB-lite"/>
    </source>
</evidence>
<dbReference type="EMBL" id="JNVU01000028">
    <property type="protein sequence ID" value="KEI44289.1"/>
    <property type="molecule type" value="Genomic_DNA"/>
</dbReference>
<dbReference type="SUPFAM" id="SSF50952">
    <property type="entry name" value="Soluble quinoprotein glucose dehydrogenase"/>
    <property type="match status" value="1"/>
</dbReference>
<evidence type="ECO:0000256" key="2">
    <source>
        <dbReference type="SAM" id="Phobius"/>
    </source>
</evidence>
<organism evidence="4 5">
    <name type="scientific">Saccharopolyspora rectivirgula</name>
    <dbReference type="NCBI Taxonomy" id="28042"/>
    <lineage>
        <taxon>Bacteria</taxon>
        <taxon>Bacillati</taxon>
        <taxon>Actinomycetota</taxon>
        <taxon>Actinomycetes</taxon>
        <taxon>Pseudonocardiales</taxon>
        <taxon>Pseudonocardiaceae</taxon>
        <taxon>Saccharopolyspora</taxon>
    </lineage>
</organism>
<reference evidence="4 5" key="1">
    <citation type="submission" date="2014-06" db="EMBL/GenBank/DDBJ databases">
        <title>Saccharopolyspora rectivirgula DSM-43113 Genome sequencing.</title>
        <authorList>
            <person name="Barrera C."/>
            <person name="Millon L."/>
            <person name="Rognon B."/>
            <person name="Zaugg C."/>
            <person name="Monod M."/>
        </authorList>
    </citation>
    <scope>NUCLEOTIDE SEQUENCE [LARGE SCALE GENOMIC DNA]</scope>
    <source>
        <strain evidence="4 5">DSM 43113</strain>
    </source>
</reference>
<dbReference type="AlphaFoldDB" id="A0A073B976"/>
<keyword evidence="2" id="KW-0812">Transmembrane</keyword>
<protein>
    <recommendedName>
        <fullName evidence="6">Esterase-like activity of phytase family protein</fullName>
    </recommendedName>
</protein>
<keyword evidence="2" id="KW-1133">Transmembrane helix</keyword>
<accession>A0A073B976</accession>
<dbReference type="OrthoDB" id="9801244at2"/>
<feature type="chain" id="PRO_5001687032" description="Esterase-like activity of phytase family protein" evidence="3">
    <location>
        <begin position="24"/>
        <end position="342"/>
    </location>
</feature>
<keyword evidence="3" id="KW-0732">Signal</keyword>
<evidence type="ECO:0000256" key="3">
    <source>
        <dbReference type="SAM" id="SignalP"/>
    </source>
</evidence>
<feature type="transmembrane region" description="Helical" evidence="2">
    <location>
        <begin position="313"/>
        <end position="333"/>
    </location>
</feature>
<evidence type="ECO:0000313" key="5">
    <source>
        <dbReference type="Proteomes" id="UP000031419"/>
    </source>
</evidence>
<keyword evidence="2" id="KW-0472">Membrane</keyword>
<name>A0A073B976_9PSEU</name>